<gene>
    <name evidence="7" type="ORF">RO21_11675</name>
</gene>
<dbReference type="SUPFAM" id="SSF56349">
    <property type="entry name" value="DNA breaking-rejoining enzymes"/>
    <property type="match status" value="1"/>
</dbReference>
<dbReference type="InterPro" id="IPR013762">
    <property type="entry name" value="Integrase-like_cat_sf"/>
</dbReference>
<proteinExistence type="predicted"/>
<reference evidence="7 8" key="1">
    <citation type="submission" date="2014-12" db="EMBL/GenBank/DDBJ databases">
        <title>Reclassification of Actinobacillus muris as Muribacter muris.</title>
        <authorList>
            <person name="Christensen H."/>
            <person name="Nicklas W."/>
            <person name="Bisgaard M."/>
        </authorList>
    </citation>
    <scope>NUCLEOTIDE SEQUENCE [LARGE SCALE GENOMIC DNA]</scope>
    <source>
        <strain evidence="7 8">Ackerman80-443D</strain>
    </source>
</reference>
<evidence type="ECO:0000313" key="7">
    <source>
        <dbReference type="EMBL" id="KMK50458.1"/>
    </source>
</evidence>
<evidence type="ECO:0000256" key="1">
    <source>
        <dbReference type="ARBA" id="ARBA00022908"/>
    </source>
</evidence>
<dbReference type="CDD" id="cd00796">
    <property type="entry name" value="INT_Rci_Hp1_C"/>
    <property type="match status" value="1"/>
</dbReference>
<feature type="domain" description="Tyr recombinase" evidence="5">
    <location>
        <begin position="151"/>
        <end position="329"/>
    </location>
</feature>
<evidence type="ECO:0000259" key="6">
    <source>
        <dbReference type="PROSITE" id="PS51900"/>
    </source>
</evidence>
<dbReference type="PROSITE" id="PS51898">
    <property type="entry name" value="TYR_RECOMBINASE"/>
    <property type="match status" value="1"/>
</dbReference>
<dbReference type="InterPro" id="IPR011010">
    <property type="entry name" value="DNA_brk_join_enz"/>
</dbReference>
<dbReference type="STRING" id="67855.RO21_11675"/>
<dbReference type="GO" id="GO:0006310">
    <property type="term" value="P:DNA recombination"/>
    <property type="evidence" value="ECO:0007669"/>
    <property type="project" value="UniProtKB-KW"/>
</dbReference>
<organism evidence="7 8">
    <name type="scientific">Muribacter muris</name>
    <dbReference type="NCBI Taxonomy" id="67855"/>
    <lineage>
        <taxon>Bacteria</taxon>
        <taxon>Pseudomonadati</taxon>
        <taxon>Pseudomonadota</taxon>
        <taxon>Gammaproteobacteria</taxon>
        <taxon>Pasteurellales</taxon>
        <taxon>Pasteurellaceae</taxon>
        <taxon>Muribacter</taxon>
    </lineage>
</organism>
<dbReference type="EMBL" id="JWIZ01000104">
    <property type="protein sequence ID" value="KMK50458.1"/>
    <property type="molecule type" value="Genomic_DNA"/>
</dbReference>
<sequence length="329" mass="37752">MATFTKRANGWRAQVRRKGISKSATFRTKAEATAWAHQLEMEINAGTYNNTPDLPFSYVIEKYLAEITPKKRSARHEMLRLTRLLEMPIAKVSLQDLTEKHFQQWRDQRLAEVSPASVHREWSTLGNMLNIAQHEWKLIGTNYLKGIRKPETPKPRSRRYTTGEINSLIYASGFSWNKPPETATARVGIAILFAIETAMRAGEIVNLTWEHIHTERRIAHLPQTKNGYARDVPLSTTALKLLEKLEEVADGESVFQLTSSNLDALFRKLKKRVMLDDLHFHDTRREALTRLAKKLSVMELAKMSGHRDLSILQNTYYAPDMSEVANKLD</sequence>
<evidence type="ECO:0000256" key="2">
    <source>
        <dbReference type="ARBA" id="ARBA00023125"/>
    </source>
</evidence>
<dbReference type="Gene3D" id="1.10.150.130">
    <property type="match status" value="1"/>
</dbReference>
<dbReference type="PANTHER" id="PTHR30349:SF94">
    <property type="entry name" value="INTEGRASE_RECOMBINASE HI_1414-RELATED"/>
    <property type="match status" value="1"/>
</dbReference>
<keyword evidence="8" id="KW-1185">Reference proteome</keyword>
<dbReference type="PANTHER" id="PTHR30349">
    <property type="entry name" value="PHAGE INTEGRASE-RELATED"/>
    <property type="match status" value="1"/>
</dbReference>
<dbReference type="InterPro" id="IPR044068">
    <property type="entry name" value="CB"/>
</dbReference>
<dbReference type="Gene3D" id="1.10.443.10">
    <property type="entry name" value="Intergrase catalytic core"/>
    <property type="match status" value="1"/>
</dbReference>
<evidence type="ECO:0000259" key="5">
    <source>
        <dbReference type="PROSITE" id="PS51898"/>
    </source>
</evidence>
<protein>
    <submittedName>
        <fullName evidence="7">Integrase</fullName>
    </submittedName>
</protein>
<keyword evidence="2 4" id="KW-0238">DNA-binding</keyword>
<name>A0A0J5P1R0_9PAST</name>
<keyword evidence="1" id="KW-0229">DNA integration</keyword>
<dbReference type="Pfam" id="PF00589">
    <property type="entry name" value="Phage_integrase"/>
    <property type="match status" value="1"/>
</dbReference>
<evidence type="ECO:0000256" key="4">
    <source>
        <dbReference type="PROSITE-ProRule" id="PRU01248"/>
    </source>
</evidence>
<dbReference type="AlphaFoldDB" id="A0A0J5P1R0"/>
<accession>A0A0J5P1R0</accession>
<dbReference type="InterPro" id="IPR010998">
    <property type="entry name" value="Integrase_recombinase_N"/>
</dbReference>
<dbReference type="PROSITE" id="PS51900">
    <property type="entry name" value="CB"/>
    <property type="match status" value="1"/>
</dbReference>
<comment type="caution">
    <text evidence="7">The sequence shown here is derived from an EMBL/GenBank/DDBJ whole genome shotgun (WGS) entry which is preliminary data.</text>
</comment>
<keyword evidence="3" id="KW-0233">DNA recombination</keyword>
<dbReference type="GO" id="GO:0003677">
    <property type="term" value="F:DNA binding"/>
    <property type="evidence" value="ECO:0007669"/>
    <property type="project" value="UniProtKB-UniRule"/>
</dbReference>
<dbReference type="InterPro" id="IPR002104">
    <property type="entry name" value="Integrase_catalytic"/>
</dbReference>
<dbReference type="InterPro" id="IPR050090">
    <property type="entry name" value="Tyrosine_recombinase_XerCD"/>
</dbReference>
<dbReference type="RefSeq" id="WP_047977954.1">
    <property type="nucleotide sequence ID" value="NZ_JWIZ01000104.1"/>
</dbReference>
<dbReference type="GO" id="GO:0015074">
    <property type="term" value="P:DNA integration"/>
    <property type="evidence" value="ECO:0007669"/>
    <property type="project" value="UniProtKB-KW"/>
</dbReference>
<dbReference type="Proteomes" id="UP000036270">
    <property type="component" value="Unassembled WGS sequence"/>
</dbReference>
<dbReference type="PATRIC" id="fig|67855.3.peg.84"/>
<evidence type="ECO:0000256" key="3">
    <source>
        <dbReference type="ARBA" id="ARBA00023172"/>
    </source>
</evidence>
<evidence type="ECO:0000313" key="8">
    <source>
        <dbReference type="Proteomes" id="UP000036270"/>
    </source>
</evidence>
<feature type="domain" description="Core-binding (CB)" evidence="6">
    <location>
        <begin position="54"/>
        <end position="133"/>
    </location>
</feature>